<sequence>MNVGCDDMHTLSPRDGPILTPHSTLWLPDDPSGTFARSSLWAVHIFRLLEPHETRALVALALEHAAANGWSTRRHKHHPTTDIAVERETAPALHSAVKPLVARVVLPTLALHYGFELCELQMRDLFVVRYQQGAQDRLTPHRDGNLLSFSILLSDPSEFEGGGLRFHSLGPACDACGGLRAAAATCRRCDGVGRLALPGCGCGDLTTHSGKLLHEGARVTSGTRFVLVGFVHVTSPEIDHEFISHGSLANSSAVGAWADHECVGGARLSPPSSPQREMHTAFDDETALAAHLFGG</sequence>
<keyword evidence="4" id="KW-1185">Reference proteome</keyword>
<dbReference type="HOGENOM" id="CLU_944723_0_0_1"/>
<keyword evidence="1" id="KW-0408">Iron</keyword>
<accession>A0A0D3K8K7</accession>
<dbReference type="AlphaFoldDB" id="A0A0D3K8K7"/>
<dbReference type="InterPro" id="IPR005123">
    <property type="entry name" value="Oxoglu/Fe-dep_dioxygenase_dom"/>
</dbReference>
<dbReference type="KEGG" id="ehx:EMIHUDRAFT_202674"/>
<dbReference type="GO" id="GO:0016491">
    <property type="term" value="F:oxidoreductase activity"/>
    <property type="evidence" value="ECO:0007669"/>
    <property type="project" value="UniProtKB-KW"/>
</dbReference>
<protein>
    <recommendedName>
        <fullName evidence="2">Fe2OG dioxygenase domain-containing protein</fullName>
    </recommendedName>
</protein>
<dbReference type="Proteomes" id="UP000013827">
    <property type="component" value="Unassembled WGS sequence"/>
</dbReference>
<dbReference type="PROSITE" id="PS51471">
    <property type="entry name" value="FE2OG_OXY"/>
    <property type="match status" value="1"/>
</dbReference>
<proteinExistence type="inferred from homology"/>
<reference evidence="4" key="1">
    <citation type="journal article" date="2013" name="Nature">
        <title>Pan genome of the phytoplankton Emiliania underpins its global distribution.</title>
        <authorList>
            <person name="Read B.A."/>
            <person name="Kegel J."/>
            <person name="Klute M.J."/>
            <person name="Kuo A."/>
            <person name="Lefebvre S.C."/>
            <person name="Maumus F."/>
            <person name="Mayer C."/>
            <person name="Miller J."/>
            <person name="Monier A."/>
            <person name="Salamov A."/>
            <person name="Young J."/>
            <person name="Aguilar M."/>
            <person name="Claverie J.M."/>
            <person name="Frickenhaus S."/>
            <person name="Gonzalez K."/>
            <person name="Herman E.K."/>
            <person name="Lin Y.C."/>
            <person name="Napier J."/>
            <person name="Ogata H."/>
            <person name="Sarno A.F."/>
            <person name="Shmutz J."/>
            <person name="Schroeder D."/>
            <person name="de Vargas C."/>
            <person name="Verret F."/>
            <person name="von Dassow P."/>
            <person name="Valentin K."/>
            <person name="Van de Peer Y."/>
            <person name="Wheeler G."/>
            <person name="Dacks J.B."/>
            <person name="Delwiche C.F."/>
            <person name="Dyhrman S.T."/>
            <person name="Glockner G."/>
            <person name="John U."/>
            <person name="Richards T."/>
            <person name="Worden A.Z."/>
            <person name="Zhang X."/>
            <person name="Grigoriev I.V."/>
            <person name="Allen A.E."/>
            <person name="Bidle K."/>
            <person name="Borodovsky M."/>
            <person name="Bowler C."/>
            <person name="Brownlee C."/>
            <person name="Cock J.M."/>
            <person name="Elias M."/>
            <person name="Gladyshev V.N."/>
            <person name="Groth M."/>
            <person name="Guda C."/>
            <person name="Hadaegh A."/>
            <person name="Iglesias-Rodriguez M.D."/>
            <person name="Jenkins J."/>
            <person name="Jones B.M."/>
            <person name="Lawson T."/>
            <person name="Leese F."/>
            <person name="Lindquist E."/>
            <person name="Lobanov A."/>
            <person name="Lomsadze A."/>
            <person name="Malik S.B."/>
            <person name="Marsh M.E."/>
            <person name="Mackinder L."/>
            <person name="Mock T."/>
            <person name="Mueller-Roeber B."/>
            <person name="Pagarete A."/>
            <person name="Parker M."/>
            <person name="Probert I."/>
            <person name="Quesneville H."/>
            <person name="Raines C."/>
            <person name="Rensing S.A."/>
            <person name="Riano-Pachon D.M."/>
            <person name="Richier S."/>
            <person name="Rokitta S."/>
            <person name="Shiraiwa Y."/>
            <person name="Soanes D.M."/>
            <person name="van der Giezen M."/>
            <person name="Wahlund T.M."/>
            <person name="Williams B."/>
            <person name="Wilson W."/>
            <person name="Wolfe G."/>
            <person name="Wurch L.L."/>
        </authorList>
    </citation>
    <scope>NUCLEOTIDE SEQUENCE</scope>
</reference>
<evidence type="ECO:0000313" key="4">
    <source>
        <dbReference type="Proteomes" id="UP000013827"/>
    </source>
</evidence>
<evidence type="ECO:0000259" key="2">
    <source>
        <dbReference type="PROSITE" id="PS51471"/>
    </source>
</evidence>
<organism evidence="3 4">
    <name type="scientific">Emiliania huxleyi (strain CCMP1516)</name>
    <dbReference type="NCBI Taxonomy" id="280463"/>
    <lineage>
        <taxon>Eukaryota</taxon>
        <taxon>Haptista</taxon>
        <taxon>Haptophyta</taxon>
        <taxon>Prymnesiophyceae</taxon>
        <taxon>Isochrysidales</taxon>
        <taxon>Noelaerhabdaceae</taxon>
        <taxon>Emiliania</taxon>
    </lineage>
</organism>
<keyword evidence="1" id="KW-0479">Metal-binding</keyword>
<comment type="similarity">
    <text evidence="1">Belongs to the iron/ascorbate-dependent oxidoreductase family.</text>
</comment>
<reference evidence="3" key="2">
    <citation type="submission" date="2024-10" db="UniProtKB">
        <authorList>
            <consortium name="EnsemblProtists"/>
        </authorList>
    </citation>
    <scope>IDENTIFICATION</scope>
</reference>
<dbReference type="EnsemblProtists" id="EOD32092">
    <property type="protein sequence ID" value="EOD32092"/>
    <property type="gene ID" value="EMIHUDRAFT_202674"/>
</dbReference>
<feature type="domain" description="Fe2OG dioxygenase" evidence="2">
    <location>
        <begin position="118"/>
        <end position="233"/>
    </location>
</feature>
<dbReference type="OMA" id="FELCELQ"/>
<dbReference type="eggNOG" id="ENOG502SABG">
    <property type="taxonomic scope" value="Eukaryota"/>
</dbReference>
<name>A0A0D3K8K7_EMIH1</name>
<evidence type="ECO:0000256" key="1">
    <source>
        <dbReference type="RuleBase" id="RU003682"/>
    </source>
</evidence>
<dbReference type="GeneID" id="17277364"/>
<dbReference type="RefSeq" id="XP_005784521.1">
    <property type="nucleotide sequence ID" value="XM_005784464.1"/>
</dbReference>
<dbReference type="GO" id="GO:0046872">
    <property type="term" value="F:metal ion binding"/>
    <property type="evidence" value="ECO:0007669"/>
    <property type="project" value="UniProtKB-KW"/>
</dbReference>
<dbReference type="PaxDb" id="2903-EOD32092"/>
<dbReference type="Gene3D" id="2.60.120.620">
    <property type="entry name" value="q2cbj1_9rhob like domain"/>
    <property type="match status" value="1"/>
</dbReference>
<evidence type="ECO:0000313" key="3">
    <source>
        <dbReference type="EnsemblProtists" id="EOD32092"/>
    </source>
</evidence>
<keyword evidence="1" id="KW-0560">Oxidoreductase</keyword>